<dbReference type="GO" id="GO:0016706">
    <property type="term" value="F:2-oxoglutarate-dependent dioxygenase activity"/>
    <property type="evidence" value="ECO:0007669"/>
    <property type="project" value="TreeGrafter"/>
</dbReference>
<dbReference type="Gene3D" id="2.60.120.650">
    <property type="entry name" value="Cupin"/>
    <property type="match status" value="1"/>
</dbReference>
<evidence type="ECO:0000259" key="4">
    <source>
        <dbReference type="PROSITE" id="PS51184"/>
    </source>
</evidence>
<comment type="similarity">
    <text evidence="1">Belongs to the JMJD6 family.</text>
</comment>
<comment type="catalytic activity">
    <reaction evidence="2">
        <text>L-lysyl-[protein] + 2-oxoglutarate + O2 = 4-hydroxy-L-lysyl-[protein] + succinate + CO2</text>
        <dbReference type="Rhea" id="RHEA:57156"/>
        <dbReference type="Rhea" id="RHEA-COMP:9752"/>
        <dbReference type="Rhea" id="RHEA-COMP:15084"/>
        <dbReference type="ChEBI" id="CHEBI:15379"/>
        <dbReference type="ChEBI" id="CHEBI:16526"/>
        <dbReference type="ChEBI" id="CHEBI:16810"/>
        <dbReference type="ChEBI" id="CHEBI:29969"/>
        <dbReference type="ChEBI" id="CHEBI:30031"/>
        <dbReference type="ChEBI" id="CHEBI:141495"/>
    </reaction>
</comment>
<dbReference type="PROSITE" id="PS51184">
    <property type="entry name" value="JMJC"/>
    <property type="match status" value="1"/>
</dbReference>
<dbReference type="Pfam" id="PF13621">
    <property type="entry name" value="Cupin_8"/>
    <property type="match status" value="1"/>
</dbReference>
<dbReference type="GO" id="GO:0005634">
    <property type="term" value="C:nucleus"/>
    <property type="evidence" value="ECO:0007669"/>
    <property type="project" value="TreeGrafter"/>
</dbReference>
<dbReference type="GO" id="GO:0005737">
    <property type="term" value="C:cytoplasm"/>
    <property type="evidence" value="ECO:0007669"/>
    <property type="project" value="TreeGrafter"/>
</dbReference>
<proteinExistence type="inferred from homology"/>
<accession>A0A1Y1N817</accession>
<dbReference type="Proteomes" id="UP000327044">
    <property type="component" value="Unassembled WGS sequence"/>
</dbReference>
<dbReference type="InterPro" id="IPR041667">
    <property type="entry name" value="Cupin_8"/>
</dbReference>
<reference evidence="5" key="1">
    <citation type="journal article" date="2016" name="Sci. Rep.">
        <title>Molecular characterization of firefly nuptial gifts: a multi-omics approach sheds light on postcopulatory sexual selection.</title>
        <authorList>
            <person name="Al-Wathiqui N."/>
            <person name="Fallon T.R."/>
            <person name="South A."/>
            <person name="Weng J.K."/>
            <person name="Lewis S.M."/>
        </authorList>
    </citation>
    <scope>NUCLEOTIDE SEQUENCE</scope>
</reference>
<dbReference type="PANTHER" id="PTHR12480">
    <property type="entry name" value="ARGININE DEMETHYLASE AND LYSYL-HYDROXYLASE JMJD"/>
    <property type="match status" value="1"/>
</dbReference>
<dbReference type="GO" id="GO:0045905">
    <property type="term" value="P:positive regulation of translational termination"/>
    <property type="evidence" value="ECO:0007669"/>
    <property type="project" value="TreeGrafter"/>
</dbReference>
<organism evidence="5">
    <name type="scientific">Photinus pyralis</name>
    <name type="common">Common eastern firefly</name>
    <name type="synonym">Lampyris pyralis</name>
    <dbReference type="NCBI Taxonomy" id="7054"/>
    <lineage>
        <taxon>Eukaryota</taxon>
        <taxon>Metazoa</taxon>
        <taxon>Ecdysozoa</taxon>
        <taxon>Arthropoda</taxon>
        <taxon>Hexapoda</taxon>
        <taxon>Insecta</taxon>
        <taxon>Pterygota</taxon>
        <taxon>Neoptera</taxon>
        <taxon>Endopterygota</taxon>
        <taxon>Coleoptera</taxon>
        <taxon>Polyphaga</taxon>
        <taxon>Elateriformia</taxon>
        <taxon>Elateroidea</taxon>
        <taxon>Lampyridae</taxon>
        <taxon>Lampyrinae</taxon>
        <taxon>Photinus</taxon>
    </lineage>
</organism>
<dbReference type="SUPFAM" id="SSF51197">
    <property type="entry name" value="Clavaminate synthase-like"/>
    <property type="match status" value="1"/>
</dbReference>
<name>A0A1Y1N817_PHOPY</name>
<evidence type="ECO:0000256" key="2">
    <source>
        <dbReference type="ARBA" id="ARBA00047762"/>
    </source>
</evidence>
<dbReference type="GO" id="GO:0043565">
    <property type="term" value="F:sequence-specific DNA binding"/>
    <property type="evidence" value="ECO:0007669"/>
    <property type="project" value="TreeGrafter"/>
</dbReference>
<keyword evidence="7" id="KW-1185">Reference proteome</keyword>
<evidence type="ECO:0000256" key="3">
    <source>
        <dbReference type="ARBA" id="ARBA00082904"/>
    </source>
</evidence>
<dbReference type="InterPro" id="IPR050910">
    <property type="entry name" value="JMJD6_ArgDemeth/LysHydrox"/>
</dbReference>
<dbReference type="EMBL" id="GEZM01015300">
    <property type="protein sequence ID" value="JAV91768.1"/>
    <property type="molecule type" value="Transcribed_RNA"/>
</dbReference>
<dbReference type="PANTHER" id="PTHR12480:SF6">
    <property type="entry name" value="2-OXOGLUTARATE AND IRON-DEPENDENT OXYGENASE JMJD4"/>
    <property type="match status" value="1"/>
</dbReference>
<dbReference type="EMBL" id="GEZM01015301">
    <property type="protein sequence ID" value="JAV91767.1"/>
    <property type="molecule type" value="Transcribed_RNA"/>
</dbReference>
<evidence type="ECO:0000313" key="6">
    <source>
        <dbReference type="EMBL" id="KAB0798640.1"/>
    </source>
</evidence>
<dbReference type="SMART" id="SM00558">
    <property type="entry name" value="JmjC"/>
    <property type="match status" value="1"/>
</dbReference>
<protein>
    <recommendedName>
        <fullName evidence="3">Jumonji domain-containing protein 4</fullName>
    </recommendedName>
</protein>
<gene>
    <name evidence="6" type="ORF">PPYR_09633</name>
</gene>
<dbReference type="OrthoDB" id="203487at2759"/>
<dbReference type="FunCoup" id="A0A1Y1N817">
    <property type="interactions" value="2287"/>
</dbReference>
<reference evidence="6" key="3">
    <citation type="submission" date="2019-08" db="EMBL/GenBank/DDBJ databases">
        <authorList>
            <consortium name="Photinus pyralis genome working group"/>
            <person name="Fallon T.R."/>
            <person name="Sander Lower S.E."/>
            <person name="Weng J.-K."/>
        </authorList>
    </citation>
    <scope>NUCLEOTIDE SEQUENCE</scope>
    <source>
        <strain evidence="6">1611_PpyrPB1</strain>
        <tissue evidence="6">Whole body</tissue>
    </source>
</reference>
<feature type="domain" description="JmjC" evidence="4">
    <location>
        <begin position="124"/>
        <end position="272"/>
    </location>
</feature>
<evidence type="ECO:0000256" key="1">
    <source>
        <dbReference type="ARBA" id="ARBA00038068"/>
    </source>
</evidence>
<dbReference type="InParanoid" id="A0A1Y1N817"/>
<reference evidence="6 7" key="2">
    <citation type="journal article" date="2018" name="Elife">
        <title>Firefly genomes illuminate parallel origins of bioluminescence in beetles.</title>
        <authorList>
            <person name="Fallon T.R."/>
            <person name="Lower S.E."/>
            <person name="Chang C.H."/>
            <person name="Bessho-Uehara M."/>
            <person name="Martin G.J."/>
            <person name="Bewick A.J."/>
            <person name="Behringer M."/>
            <person name="Debat H.J."/>
            <person name="Wong I."/>
            <person name="Day J.C."/>
            <person name="Suvorov A."/>
            <person name="Silva C.J."/>
            <person name="Stanger-Hall K.F."/>
            <person name="Hall D.W."/>
            <person name="Schmitz R.J."/>
            <person name="Nelson D.R."/>
            <person name="Lewis S.M."/>
            <person name="Shigenobu S."/>
            <person name="Bybee S.M."/>
            <person name="Larracuente A.M."/>
            <person name="Oba Y."/>
            <person name="Weng J.K."/>
        </authorList>
    </citation>
    <scope>NUCLEOTIDE SEQUENCE [LARGE SCALE GENOMIC DNA]</scope>
    <source>
        <strain evidence="6">1611_PpyrPB1</strain>
        <tissue evidence="6">Whole body</tissue>
    </source>
</reference>
<evidence type="ECO:0000313" key="7">
    <source>
        <dbReference type="Proteomes" id="UP000327044"/>
    </source>
</evidence>
<dbReference type="EMBL" id="VVIM01000006">
    <property type="protein sequence ID" value="KAB0798640.1"/>
    <property type="molecule type" value="Genomic_DNA"/>
</dbReference>
<evidence type="ECO:0000313" key="5">
    <source>
        <dbReference type="EMBL" id="JAV91767.1"/>
    </source>
</evidence>
<dbReference type="InterPro" id="IPR003347">
    <property type="entry name" value="JmjC_dom"/>
</dbReference>
<sequence>MEIEIESSQLKNETYEYTRPPSIDLKTSYNEFFVNYLCKNQSCLIKNVGGNWNSTQLWIENDSPNFAYLRQTYGDSLVSVTNCNSQSTYAQQPLKWNFRDYLHYWENHVDGNEQVLYVKDWHLRNENPADEFYDVPLHFASDWLNEYLVENLLDDYRFVYMGVKGTWSPFHVDVMTSYSWSTNIYGQKRWVLFPPGEEEYFYDSLGNLPSDISNLKNGRKHFEIVQNPGDAIFVPSNWHHQVWNVTDTISINHNWINGCNLHTIWKAMEKNLTEVKREIRDCSDMENFLDHSQLMLKASFGFNFGEYFDFMLYIATKRIKSLQNEPVKLSGKYLLGRNHAEYDLRSIRCTVVDLLNHCDTLELSCFKSLEKGPEFLLQKIDDSL</sequence>
<dbReference type="AlphaFoldDB" id="A0A1Y1N817"/>